<dbReference type="SMART" id="SM01321">
    <property type="entry name" value="Y1_Tnp"/>
    <property type="match status" value="1"/>
</dbReference>
<dbReference type="InterPro" id="IPR036515">
    <property type="entry name" value="Transposase_17_sf"/>
</dbReference>
<sequence>MENHHVQFFTATILKWIPILKNDELKQIIVNSMAFLVEDKRCDIYGFVIMPNHIHMIWKIGDGHLLSNVQRDFLKFTSQQIRFYLRDNFPESLTKFEVNLKDRKYQIWQRNALSVDLFSRKVIEQKLDYIHANLVAGKWQLAEDFVSYKYSSASFYEDGKSHFTFLKHYMEYFGA</sequence>
<dbReference type="RefSeq" id="WP_062589697.1">
    <property type="nucleotide sequence ID" value="NZ_LQZQ01000003.1"/>
</dbReference>
<name>A0A150XR71_ROSEK</name>
<dbReference type="GO" id="GO:0004803">
    <property type="term" value="F:transposase activity"/>
    <property type="evidence" value="ECO:0007669"/>
    <property type="project" value="InterPro"/>
</dbReference>
<evidence type="ECO:0000259" key="1">
    <source>
        <dbReference type="SMART" id="SM01321"/>
    </source>
</evidence>
<dbReference type="InterPro" id="IPR002686">
    <property type="entry name" value="Transposase_17"/>
</dbReference>
<dbReference type="Gene3D" id="3.30.70.1290">
    <property type="entry name" value="Transposase IS200-like"/>
    <property type="match status" value="1"/>
</dbReference>
<dbReference type="OrthoDB" id="9788881at2"/>
<dbReference type="EMBL" id="LQZQ01000003">
    <property type="protein sequence ID" value="KYG81082.1"/>
    <property type="molecule type" value="Genomic_DNA"/>
</dbReference>
<dbReference type="GO" id="GO:0006313">
    <property type="term" value="P:DNA transposition"/>
    <property type="evidence" value="ECO:0007669"/>
    <property type="project" value="InterPro"/>
</dbReference>
<accession>A0A150XR71</accession>
<dbReference type="SUPFAM" id="SSF143422">
    <property type="entry name" value="Transposase IS200-like"/>
    <property type="match status" value="1"/>
</dbReference>
<dbReference type="AlphaFoldDB" id="A0A150XR71"/>
<dbReference type="InterPro" id="IPR052715">
    <property type="entry name" value="RAYT_transposase"/>
</dbReference>
<dbReference type="PANTHER" id="PTHR36966:SF1">
    <property type="entry name" value="REP-ASSOCIATED TYROSINE TRANSPOSASE"/>
    <property type="match status" value="1"/>
</dbReference>
<evidence type="ECO:0000313" key="2">
    <source>
        <dbReference type="EMBL" id="KYG81082.1"/>
    </source>
</evidence>
<reference evidence="2" key="1">
    <citation type="submission" date="2016-01" db="EMBL/GenBank/DDBJ databases">
        <title>Genome sequencing of Roseivirga ehrenbergii KMM 6017.</title>
        <authorList>
            <person name="Selvaratnam C."/>
            <person name="Thevarajoo S."/>
            <person name="Goh K.M."/>
            <person name="Ee R."/>
            <person name="Chan K.-G."/>
            <person name="Chong C.S."/>
        </authorList>
    </citation>
    <scope>NUCLEOTIDE SEQUENCE [LARGE SCALE GENOMIC DNA]</scope>
    <source>
        <strain evidence="2">KMM 6017</strain>
    </source>
</reference>
<evidence type="ECO:0000313" key="3">
    <source>
        <dbReference type="Proteomes" id="UP000075583"/>
    </source>
</evidence>
<dbReference type="PANTHER" id="PTHR36966">
    <property type="entry name" value="REP-ASSOCIATED TYROSINE TRANSPOSASE"/>
    <property type="match status" value="1"/>
</dbReference>
<comment type="caution">
    <text evidence="2">The sequence shown here is derived from an EMBL/GenBank/DDBJ whole genome shotgun (WGS) entry which is preliminary data.</text>
</comment>
<protein>
    <submittedName>
        <fullName evidence="2">Transposase</fullName>
    </submittedName>
</protein>
<dbReference type="Proteomes" id="UP000075583">
    <property type="component" value="Unassembled WGS sequence"/>
</dbReference>
<feature type="domain" description="Transposase IS200-like" evidence="1">
    <location>
        <begin position="2"/>
        <end position="133"/>
    </location>
</feature>
<dbReference type="GO" id="GO:0043565">
    <property type="term" value="F:sequence-specific DNA binding"/>
    <property type="evidence" value="ECO:0007669"/>
    <property type="project" value="TreeGrafter"/>
</dbReference>
<organism evidence="2 3">
    <name type="scientific">Roseivirga ehrenbergii (strain DSM 102268 / JCM 13514 / KCTC 12282 / NCIMB 14502 / KMM 6017)</name>
    <dbReference type="NCBI Taxonomy" id="279360"/>
    <lineage>
        <taxon>Bacteria</taxon>
        <taxon>Pseudomonadati</taxon>
        <taxon>Bacteroidota</taxon>
        <taxon>Cytophagia</taxon>
        <taxon>Cytophagales</taxon>
        <taxon>Roseivirgaceae</taxon>
        <taxon>Roseivirga</taxon>
    </lineage>
</organism>
<gene>
    <name evidence="2" type="ORF">MB14_15005</name>
</gene>
<keyword evidence="3" id="KW-1185">Reference proteome</keyword>
<proteinExistence type="predicted"/>
<dbReference type="STRING" id="279360.MB14_15005"/>